<dbReference type="PANTHER" id="PTHR43724:SF1">
    <property type="entry name" value="PYRUVATE SYNTHASE SUBUNIT PORD"/>
    <property type="match status" value="1"/>
</dbReference>
<evidence type="ECO:0000313" key="9">
    <source>
        <dbReference type="EMBL" id="GGI74146.1"/>
    </source>
</evidence>
<keyword evidence="7" id="KW-0411">Iron-sulfur</keyword>
<evidence type="ECO:0000256" key="4">
    <source>
        <dbReference type="ARBA" id="ARBA00022737"/>
    </source>
</evidence>
<keyword evidence="5" id="KW-0813">Transport</keyword>
<dbReference type="GO" id="GO:0046872">
    <property type="term" value="F:metal ion binding"/>
    <property type="evidence" value="ECO:0007669"/>
    <property type="project" value="UniProtKB-KW"/>
</dbReference>
<evidence type="ECO:0000256" key="7">
    <source>
        <dbReference type="ARBA" id="ARBA00023014"/>
    </source>
</evidence>
<evidence type="ECO:0000259" key="8">
    <source>
        <dbReference type="PROSITE" id="PS51379"/>
    </source>
</evidence>
<keyword evidence="2" id="KW-0004">4Fe-4S</keyword>
<dbReference type="AlphaFoldDB" id="A0A830EDD6"/>
<sequence length="106" mass="12047">MMKQLTWKDLPIGGTVVEPGNARRNLTGSWRTERPVIDQDACIRCRICWMYCPEPAILELKKPYATKAGKRYDLTYEIDYDHCKGCGICAHECPVKAIKMVPEVTG</sequence>
<evidence type="ECO:0000256" key="5">
    <source>
        <dbReference type="ARBA" id="ARBA00022982"/>
    </source>
</evidence>
<organism evidence="9 10">
    <name type="scientific">Vulcanisaeta souniana JCM 11219</name>
    <dbReference type="NCBI Taxonomy" id="1293586"/>
    <lineage>
        <taxon>Archaea</taxon>
        <taxon>Thermoproteota</taxon>
        <taxon>Thermoprotei</taxon>
        <taxon>Thermoproteales</taxon>
        <taxon>Thermoproteaceae</taxon>
        <taxon>Vulcanisaeta</taxon>
    </lineage>
</organism>
<dbReference type="NCBIfam" id="TIGR02179">
    <property type="entry name" value="PorD_KorD"/>
    <property type="match status" value="1"/>
</dbReference>
<name>A0A830EDD6_9CREN</name>
<dbReference type="InterPro" id="IPR011898">
    <property type="entry name" value="PorD_KorD"/>
</dbReference>
<evidence type="ECO:0000256" key="1">
    <source>
        <dbReference type="ARBA" id="ARBA00001966"/>
    </source>
</evidence>
<dbReference type="GO" id="GO:0016625">
    <property type="term" value="F:oxidoreductase activity, acting on the aldehyde or oxo group of donors, iron-sulfur protein as acceptor"/>
    <property type="evidence" value="ECO:0007669"/>
    <property type="project" value="InterPro"/>
</dbReference>
<reference evidence="9" key="2">
    <citation type="submission" date="2020-09" db="EMBL/GenBank/DDBJ databases">
        <authorList>
            <person name="Sun Q."/>
            <person name="Ohkuma M."/>
        </authorList>
    </citation>
    <scope>NUCLEOTIDE SEQUENCE</scope>
    <source>
        <strain evidence="9">JCM 11219</strain>
    </source>
</reference>
<keyword evidence="5" id="KW-0249">Electron transport</keyword>
<evidence type="ECO:0000256" key="2">
    <source>
        <dbReference type="ARBA" id="ARBA00022485"/>
    </source>
</evidence>
<accession>A0A830EDD6</accession>
<evidence type="ECO:0000256" key="3">
    <source>
        <dbReference type="ARBA" id="ARBA00022723"/>
    </source>
</evidence>
<dbReference type="PROSITE" id="PS00198">
    <property type="entry name" value="4FE4S_FER_1"/>
    <property type="match status" value="1"/>
</dbReference>
<comment type="caution">
    <text evidence="9">The sequence shown here is derived from an EMBL/GenBank/DDBJ whole genome shotgun (WGS) entry which is preliminary data.</text>
</comment>
<gene>
    <name evidence="9" type="ORF">GCM10007112_08710</name>
</gene>
<feature type="domain" description="4Fe-4S ferredoxin-type" evidence="8">
    <location>
        <begin position="74"/>
        <end position="103"/>
    </location>
</feature>
<keyword evidence="6" id="KW-0408">Iron</keyword>
<dbReference type="InterPro" id="IPR017900">
    <property type="entry name" value="4Fe4S_Fe_S_CS"/>
</dbReference>
<dbReference type="Proteomes" id="UP000657075">
    <property type="component" value="Unassembled WGS sequence"/>
</dbReference>
<dbReference type="GeneID" id="76206210"/>
<dbReference type="GO" id="GO:0051539">
    <property type="term" value="F:4 iron, 4 sulfur cluster binding"/>
    <property type="evidence" value="ECO:0007669"/>
    <property type="project" value="UniProtKB-KW"/>
</dbReference>
<dbReference type="OrthoDB" id="23478at2157"/>
<dbReference type="SUPFAM" id="SSF54862">
    <property type="entry name" value="4Fe-4S ferredoxins"/>
    <property type="match status" value="1"/>
</dbReference>
<dbReference type="Pfam" id="PF14697">
    <property type="entry name" value="Fer4_21"/>
    <property type="match status" value="1"/>
</dbReference>
<dbReference type="Gene3D" id="3.30.70.20">
    <property type="match status" value="2"/>
</dbReference>
<reference evidence="9" key="1">
    <citation type="journal article" date="2014" name="Int. J. Syst. Evol. Microbiol.">
        <title>Complete genome sequence of Corynebacterium casei LMG S-19264T (=DSM 44701T), isolated from a smear-ripened cheese.</title>
        <authorList>
            <consortium name="US DOE Joint Genome Institute (JGI-PGF)"/>
            <person name="Walter F."/>
            <person name="Albersmeier A."/>
            <person name="Kalinowski J."/>
            <person name="Ruckert C."/>
        </authorList>
    </citation>
    <scope>NUCLEOTIDE SEQUENCE</scope>
    <source>
        <strain evidence="9">JCM 11219</strain>
    </source>
</reference>
<comment type="cofactor">
    <cofactor evidence="1">
        <name>[4Fe-4S] cluster</name>
        <dbReference type="ChEBI" id="CHEBI:49883"/>
    </cofactor>
</comment>
<keyword evidence="9" id="KW-0670">Pyruvate</keyword>
<keyword evidence="3" id="KW-0479">Metal-binding</keyword>
<evidence type="ECO:0000313" key="10">
    <source>
        <dbReference type="Proteomes" id="UP000657075"/>
    </source>
</evidence>
<dbReference type="EMBL" id="BMNM01000002">
    <property type="protein sequence ID" value="GGI74146.1"/>
    <property type="molecule type" value="Genomic_DNA"/>
</dbReference>
<evidence type="ECO:0000256" key="6">
    <source>
        <dbReference type="ARBA" id="ARBA00023004"/>
    </source>
</evidence>
<dbReference type="PROSITE" id="PS51379">
    <property type="entry name" value="4FE4S_FER_2"/>
    <property type="match status" value="2"/>
</dbReference>
<feature type="domain" description="4Fe-4S ferredoxin-type" evidence="8">
    <location>
        <begin position="33"/>
        <end position="63"/>
    </location>
</feature>
<proteinExistence type="predicted"/>
<keyword evidence="4" id="KW-0677">Repeat</keyword>
<protein>
    <submittedName>
        <fullName evidence="9">Pyruvate ferredoxin/flavodoxin oxidoreductase subunit delta</fullName>
    </submittedName>
</protein>
<dbReference type="InterPro" id="IPR017896">
    <property type="entry name" value="4Fe4S_Fe-S-bd"/>
</dbReference>
<dbReference type="PANTHER" id="PTHR43724">
    <property type="entry name" value="PYRUVATE SYNTHASE SUBUNIT PORD"/>
    <property type="match status" value="1"/>
</dbReference>
<dbReference type="RefSeq" id="WP_188602835.1">
    <property type="nucleotide sequence ID" value="NZ_AP026830.1"/>
</dbReference>